<evidence type="ECO:0000256" key="2">
    <source>
        <dbReference type="ARBA" id="ARBA00022490"/>
    </source>
</evidence>
<keyword evidence="7" id="KW-0812">Transmembrane</keyword>
<keyword evidence="3" id="KW-0677">Repeat</keyword>
<dbReference type="InterPro" id="IPR011990">
    <property type="entry name" value="TPR-like_helical_dom_sf"/>
</dbReference>
<evidence type="ECO:0000313" key="9">
    <source>
        <dbReference type="Proteomes" id="UP001496674"/>
    </source>
</evidence>
<dbReference type="Gene3D" id="1.25.40.10">
    <property type="entry name" value="Tetratricopeptide repeat domain"/>
    <property type="match status" value="2"/>
</dbReference>
<dbReference type="PANTHER" id="PTHR46630:SF1">
    <property type="entry name" value="TETRATRICOPEPTIDE REPEAT PROTEIN 29"/>
    <property type="match status" value="1"/>
</dbReference>
<evidence type="ECO:0000256" key="7">
    <source>
        <dbReference type="SAM" id="Phobius"/>
    </source>
</evidence>
<evidence type="ECO:0000256" key="3">
    <source>
        <dbReference type="ARBA" id="ARBA00022737"/>
    </source>
</evidence>
<evidence type="ECO:0008006" key="10">
    <source>
        <dbReference type="Google" id="ProtNLM"/>
    </source>
</evidence>
<dbReference type="Pfam" id="PF13181">
    <property type="entry name" value="TPR_8"/>
    <property type="match status" value="1"/>
</dbReference>
<name>A0ABN6ZF11_9BACE</name>
<dbReference type="EMBL" id="AP028055">
    <property type="protein sequence ID" value="BEH00232.1"/>
    <property type="molecule type" value="Genomic_DNA"/>
</dbReference>
<gene>
    <name evidence="8" type="ORF">BSYN_24960</name>
</gene>
<feature type="repeat" description="TPR" evidence="6">
    <location>
        <begin position="203"/>
        <end position="236"/>
    </location>
</feature>
<evidence type="ECO:0000313" key="8">
    <source>
        <dbReference type="EMBL" id="BEH00232.1"/>
    </source>
</evidence>
<evidence type="ECO:0000256" key="6">
    <source>
        <dbReference type="PROSITE-ProRule" id="PRU00339"/>
    </source>
</evidence>
<dbReference type="SMART" id="SM00028">
    <property type="entry name" value="TPR"/>
    <property type="match status" value="4"/>
</dbReference>
<keyword evidence="9" id="KW-1185">Reference proteome</keyword>
<dbReference type="InterPro" id="IPR019734">
    <property type="entry name" value="TPR_rpt"/>
</dbReference>
<dbReference type="PROSITE" id="PS50005">
    <property type="entry name" value="TPR"/>
    <property type="match status" value="1"/>
</dbReference>
<dbReference type="Proteomes" id="UP001496674">
    <property type="component" value="Chromosome"/>
</dbReference>
<keyword evidence="7" id="KW-1133">Transmembrane helix</keyword>
<dbReference type="InterPro" id="IPR051476">
    <property type="entry name" value="Bac_ResReg_Asp_Phosphatase"/>
</dbReference>
<evidence type="ECO:0000256" key="1">
    <source>
        <dbReference type="ARBA" id="ARBA00004496"/>
    </source>
</evidence>
<keyword evidence="4 6" id="KW-0802">TPR repeat</keyword>
<keyword evidence="7" id="KW-0472">Membrane</keyword>
<sequence>MIPSCHRGGPFDLLNQADTLLDTRPDSSFTLLKSLDSKSLSDEDNARYCLLMSAAMIKNSIPITSDSLINISLKFYNKHGDSINKAETYFYAGRVSQEMRDEKEAANYFLKAADYSEISKENKLKYLIYFYLGDLYFNQNLYDSSIKMQKKALQISKLLNDSSYITHALRSCALSYAGKKNMKMSLNYYNKALRYNKDTAMRIALFNEIGERYNNIGNCTLAIWYVNKAIELKPSTQSLFYCDIIKGNSYFILHKTDSAKYYYNKVLFSSNIYTRADSYYSLAKIAAIEGDYKHAFELMQVYNNYKDTIDSQTKSAAIIEMENIYQHGKSKEQIQQLILDKKEQTIRFYHWGLLTFALIIMSSGSFFIYRNNEKKRLLDKSRKLLEQENRLIMMRERDCRLREEFFRKLNNINKIPSLIFLDEKGEKNKKQEAEATTKISLTDREWEELIRNIDVAYDHFSERLKKAYPNLNNQEIRLCCLVKIKVARNDLANIFCITPQSIKTTKYRIKRDKMGINDREISLDNFLDNF</sequence>
<comment type="subcellular location">
    <subcellularLocation>
        <location evidence="1">Cytoplasm</location>
    </subcellularLocation>
</comment>
<evidence type="ECO:0000256" key="5">
    <source>
        <dbReference type="ARBA" id="ARBA00038253"/>
    </source>
</evidence>
<protein>
    <recommendedName>
        <fullName evidence="10">Tetratricopeptide repeat protein</fullName>
    </recommendedName>
</protein>
<dbReference type="PANTHER" id="PTHR46630">
    <property type="entry name" value="TETRATRICOPEPTIDE REPEAT PROTEIN 29"/>
    <property type="match status" value="1"/>
</dbReference>
<accession>A0ABN6ZF11</accession>
<proteinExistence type="inferred from homology"/>
<comment type="similarity">
    <text evidence="5">Belongs to the Rap family.</text>
</comment>
<keyword evidence="2" id="KW-0963">Cytoplasm</keyword>
<reference evidence="8 9" key="1">
    <citation type="submission" date="2023-04" db="EMBL/GenBank/DDBJ databases">
        <title>Draft genome sequence of acteroides sedimenti strain YN3PY1.</title>
        <authorList>
            <person name="Yoshida N."/>
        </authorList>
    </citation>
    <scope>NUCLEOTIDE SEQUENCE [LARGE SCALE GENOMIC DNA]</scope>
    <source>
        <strain evidence="8 9">YN3PY1</strain>
    </source>
</reference>
<evidence type="ECO:0000256" key="4">
    <source>
        <dbReference type="ARBA" id="ARBA00022803"/>
    </source>
</evidence>
<feature type="transmembrane region" description="Helical" evidence="7">
    <location>
        <begin position="348"/>
        <end position="369"/>
    </location>
</feature>
<organism evidence="8 9">
    <name type="scientific">Bacteroides sedimenti</name>
    <dbReference type="NCBI Taxonomy" id="2136147"/>
    <lineage>
        <taxon>Bacteria</taxon>
        <taxon>Pseudomonadati</taxon>
        <taxon>Bacteroidota</taxon>
        <taxon>Bacteroidia</taxon>
        <taxon>Bacteroidales</taxon>
        <taxon>Bacteroidaceae</taxon>
        <taxon>Bacteroides</taxon>
    </lineage>
</organism>
<dbReference type="SUPFAM" id="SSF48452">
    <property type="entry name" value="TPR-like"/>
    <property type="match status" value="1"/>
</dbReference>